<accession>A0A5C5YXF0</accession>
<protein>
    <submittedName>
        <fullName evidence="2">Uncharacterized protein</fullName>
    </submittedName>
</protein>
<proteinExistence type="predicted"/>
<gene>
    <name evidence="2" type="ORF">CA13_11460</name>
</gene>
<evidence type="ECO:0000256" key="1">
    <source>
        <dbReference type="SAM" id="Phobius"/>
    </source>
</evidence>
<feature type="transmembrane region" description="Helical" evidence="1">
    <location>
        <begin position="313"/>
        <end position="333"/>
    </location>
</feature>
<keyword evidence="3" id="KW-1185">Reference proteome</keyword>
<dbReference type="EMBL" id="SJPJ01000001">
    <property type="protein sequence ID" value="TWT79739.1"/>
    <property type="molecule type" value="Genomic_DNA"/>
</dbReference>
<dbReference type="Proteomes" id="UP000315010">
    <property type="component" value="Unassembled WGS sequence"/>
</dbReference>
<keyword evidence="1" id="KW-1133">Transmembrane helix</keyword>
<keyword evidence="1" id="KW-0472">Membrane</keyword>
<evidence type="ECO:0000313" key="3">
    <source>
        <dbReference type="Proteomes" id="UP000315010"/>
    </source>
</evidence>
<evidence type="ECO:0000313" key="2">
    <source>
        <dbReference type="EMBL" id="TWT79739.1"/>
    </source>
</evidence>
<dbReference type="AlphaFoldDB" id="A0A5C5YXF0"/>
<dbReference type="RefSeq" id="WP_146394892.1">
    <property type="nucleotide sequence ID" value="NZ_SJPJ01000001.1"/>
</dbReference>
<keyword evidence="1" id="KW-0812">Transmembrane</keyword>
<reference evidence="2 3" key="1">
    <citation type="submission" date="2019-02" db="EMBL/GenBank/DDBJ databases">
        <title>Deep-cultivation of Planctomycetes and their phenomic and genomic characterization uncovers novel biology.</title>
        <authorList>
            <person name="Wiegand S."/>
            <person name="Jogler M."/>
            <person name="Boedeker C."/>
            <person name="Pinto D."/>
            <person name="Vollmers J."/>
            <person name="Rivas-Marin E."/>
            <person name="Kohn T."/>
            <person name="Peeters S.H."/>
            <person name="Heuer A."/>
            <person name="Rast P."/>
            <person name="Oberbeckmann S."/>
            <person name="Bunk B."/>
            <person name="Jeske O."/>
            <person name="Meyerdierks A."/>
            <person name="Storesund J.E."/>
            <person name="Kallscheuer N."/>
            <person name="Luecker S."/>
            <person name="Lage O.M."/>
            <person name="Pohl T."/>
            <person name="Merkel B.J."/>
            <person name="Hornburger P."/>
            <person name="Mueller R.-W."/>
            <person name="Bruemmer F."/>
            <person name="Labrenz M."/>
            <person name="Spormann A.M."/>
            <person name="Op Den Camp H."/>
            <person name="Overmann J."/>
            <person name="Amann R."/>
            <person name="Jetten M.S.M."/>
            <person name="Mascher T."/>
            <person name="Medema M.H."/>
            <person name="Devos D.P."/>
            <person name="Kaster A.-K."/>
            <person name="Ovreas L."/>
            <person name="Rohde M."/>
            <person name="Galperin M.Y."/>
            <person name="Jogler C."/>
        </authorList>
    </citation>
    <scope>NUCLEOTIDE SEQUENCE [LARGE SCALE GENOMIC DNA]</scope>
    <source>
        <strain evidence="2 3">CA13</strain>
    </source>
</reference>
<comment type="caution">
    <text evidence="2">The sequence shown here is derived from an EMBL/GenBank/DDBJ whole genome shotgun (WGS) entry which is preliminary data.</text>
</comment>
<organism evidence="2 3">
    <name type="scientific">Novipirellula herctigrandis</name>
    <dbReference type="NCBI Taxonomy" id="2527986"/>
    <lineage>
        <taxon>Bacteria</taxon>
        <taxon>Pseudomonadati</taxon>
        <taxon>Planctomycetota</taxon>
        <taxon>Planctomycetia</taxon>
        <taxon>Pirellulales</taxon>
        <taxon>Pirellulaceae</taxon>
        <taxon>Novipirellula</taxon>
    </lineage>
</organism>
<sequence length="340" mass="38372">MTIKLPVLLALFWGILTLTLNTVLAEAADGVMADAEIAKWASIVKAERQAVHDEYQGVTIEMRVTESVSSDQKDVAEKKTVKRIKLYLQREQLFRLDEEILESDDASQIGIIDSLYNGDPGCVRIRYKHRDADPVIAGISVSGIGHLNSRWYYKPQLQFYIYDNDAFPFYPGSAIKASGYSIEKFKVVVKGETLGDSKKGVAIHGVHESGQERMEFSLSMDPNLHYVFTGGSMLHTHKDGALIEIYDETASFEYDFEKFGLVPSRAEIVTVQRNRRIIRTNILETLSVDHSPIPASVFVPPIEMAGQSSGSPWWRRLVLLGFGFLLFLMYWVFKRNPQGK</sequence>
<name>A0A5C5YXF0_9BACT</name>